<dbReference type="SMART" id="SM00020">
    <property type="entry name" value="Tryp_SPc"/>
    <property type="match status" value="2"/>
</dbReference>
<evidence type="ECO:0000256" key="12">
    <source>
        <dbReference type="SAM" id="Phobius"/>
    </source>
</evidence>
<evidence type="ECO:0000256" key="1">
    <source>
        <dbReference type="ARBA" id="ARBA00004606"/>
    </source>
</evidence>
<dbReference type="PROSITE" id="PS00134">
    <property type="entry name" value="TRYPSIN_HIS"/>
    <property type="match status" value="2"/>
</dbReference>
<evidence type="ECO:0000256" key="4">
    <source>
        <dbReference type="ARBA" id="ARBA00022801"/>
    </source>
</evidence>
<dbReference type="Pfam" id="PF00089">
    <property type="entry name" value="Trypsin"/>
    <property type="match status" value="2"/>
</dbReference>
<keyword evidence="5 11" id="KW-0720">Serine protease</keyword>
<dbReference type="InterPro" id="IPR001254">
    <property type="entry name" value="Trypsin_dom"/>
</dbReference>
<comment type="caution">
    <text evidence="15">The sequence shown here is derived from an EMBL/GenBank/DDBJ whole genome shotgun (WGS) entry which is preliminary data.</text>
</comment>
<evidence type="ECO:0000256" key="6">
    <source>
        <dbReference type="ARBA" id="ARBA00022968"/>
    </source>
</evidence>
<dbReference type="GO" id="GO:0006508">
    <property type="term" value="P:proteolysis"/>
    <property type="evidence" value="ECO:0007669"/>
    <property type="project" value="UniProtKB-KW"/>
</dbReference>
<dbReference type="Pfam" id="PF00057">
    <property type="entry name" value="Ldl_recept_a"/>
    <property type="match status" value="2"/>
</dbReference>
<evidence type="ECO:0000256" key="8">
    <source>
        <dbReference type="ARBA" id="ARBA00023136"/>
    </source>
</evidence>
<evidence type="ECO:0000256" key="11">
    <source>
        <dbReference type="RuleBase" id="RU363034"/>
    </source>
</evidence>
<evidence type="ECO:0000259" key="13">
    <source>
        <dbReference type="PROSITE" id="PS50024"/>
    </source>
</evidence>
<keyword evidence="6" id="KW-0735">Signal-anchor</keyword>
<dbReference type="CDD" id="cd00112">
    <property type="entry name" value="LDLa"/>
    <property type="match status" value="2"/>
</dbReference>
<dbReference type="PRINTS" id="PR00722">
    <property type="entry name" value="CHYMOTRYPSIN"/>
</dbReference>
<protein>
    <recommendedName>
        <fullName evidence="17">Transmembrane protease serine 9</fullName>
    </recommendedName>
</protein>
<keyword evidence="4 11" id="KW-0378">Hydrolase</keyword>
<evidence type="ECO:0000256" key="7">
    <source>
        <dbReference type="ARBA" id="ARBA00022989"/>
    </source>
</evidence>
<dbReference type="SUPFAM" id="SSF82671">
    <property type="entry name" value="SEA domain"/>
    <property type="match status" value="1"/>
</dbReference>
<evidence type="ECO:0000313" key="15">
    <source>
        <dbReference type="EMBL" id="KAL2089627.1"/>
    </source>
</evidence>
<evidence type="ECO:0000259" key="14">
    <source>
        <dbReference type="PROSITE" id="PS50240"/>
    </source>
</evidence>
<dbReference type="PROSITE" id="PS00135">
    <property type="entry name" value="TRYPSIN_SER"/>
    <property type="match status" value="1"/>
</dbReference>
<keyword evidence="7 12" id="KW-1133">Transmembrane helix</keyword>
<evidence type="ECO:0000313" key="16">
    <source>
        <dbReference type="Proteomes" id="UP001591681"/>
    </source>
</evidence>
<evidence type="ECO:0000256" key="10">
    <source>
        <dbReference type="PROSITE-ProRule" id="PRU00124"/>
    </source>
</evidence>
<evidence type="ECO:0000256" key="9">
    <source>
        <dbReference type="ARBA" id="ARBA00023157"/>
    </source>
</evidence>
<feature type="transmembrane region" description="Helical" evidence="12">
    <location>
        <begin position="21"/>
        <end position="46"/>
    </location>
</feature>
<dbReference type="InterPro" id="IPR043504">
    <property type="entry name" value="Peptidase_S1_PA_chymotrypsin"/>
</dbReference>
<dbReference type="GO" id="GO:0016020">
    <property type="term" value="C:membrane"/>
    <property type="evidence" value="ECO:0007669"/>
    <property type="project" value="UniProtKB-SubCell"/>
</dbReference>
<dbReference type="Gene3D" id="4.10.400.10">
    <property type="entry name" value="Low-density Lipoprotein Receptor"/>
    <property type="match status" value="2"/>
</dbReference>
<dbReference type="Gene3D" id="3.30.70.960">
    <property type="entry name" value="SEA domain"/>
    <property type="match status" value="1"/>
</dbReference>
<evidence type="ECO:0008006" key="17">
    <source>
        <dbReference type="Google" id="ProtNLM"/>
    </source>
</evidence>
<dbReference type="SUPFAM" id="SSF50494">
    <property type="entry name" value="Trypsin-like serine proteases"/>
    <property type="match status" value="2"/>
</dbReference>
<dbReference type="InterPro" id="IPR036055">
    <property type="entry name" value="LDL_receptor-like_sf"/>
</dbReference>
<feature type="disulfide bond" evidence="10">
    <location>
        <begin position="517"/>
        <end position="532"/>
    </location>
</feature>
<feature type="domain" description="SEA" evidence="13">
    <location>
        <begin position="48"/>
        <end position="165"/>
    </location>
</feature>
<dbReference type="PROSITE" id="PS50024">
    <property type="entry name" value="SEA"/>
    <property type="match status" value="1"/>
</dbReference>
<evidence type="ECO:0000256" key="2">
    <source>
        <dbReference type="ARBA" id="ARBA00022670"/>
    </source>
</evidence>
<dbReference type="InterPro" id="IPR018114">
    <property type="entry name" value="TRYPSIN_HIS"/>
</dbReference>
<feature type="disulfide bond" evidence="10">
    <location>
        <begin position="183"/>
        <end position="195"/>
    </location>
</feature>
<dbReference type="PROSITE" id="PS50068">
    <property type="entry name" value="LDLRA_2"/>
    <property type="match status" value="2"/>
</dbReference>
<dbReference type="Proteomes" id="UP001591681">
    <property type="component" value="Unassembled WGS sequence"/>
</dbReference>
<comment type="caution">
    <text evidence="10">Lacks conserved residue(s) required for the propagation of feature annotation.</text>
</comment>
<keyword evidence="9 10" id="KW-1015">Disulfide bond</keyword>
<dbReference type="PANTHER" id="PTHR24252">
    <property type="entry name" value="ACROSIN-RELATED"/>
    <property type="match status" value="1"/>
</dbReference>
<keyword evidence="2 11" id="KW-0645">Protease</keyword>
<keyword evidence="16" id="KW-1185">Reference proteome</keyword>
<name>A0ABD1JRY0_9TELE</name>
<sequence>MELKKNLDKDHATSSVFPYHRCAVLLFISIFVLLGVFIGLLLAYLVKEQHYFMETVELKGLPYDSDLKDDSSAFSEVLSATLKSKIKDVFLASSLASHFVDCNIVAYGNIKGDVMATFRLVFSVSKAQQYSNNYIQELLRTGLQTMLNGKPLIVPEFGEINTITLLGWNLKSLLLCILCFSTCPRNTFTCLNGECVTKRNPECDSIPDCADGSDEADCSCGTRPAMGSRVVGGEDARRGELPWQVSLRLHGRHTCGASIINSHWLVSAAHCFERENDPTAWTALIGASLVSGEEKDVATVNIKSLIVSPDYNPMTTDNDVTVLELEEPITFNQYVQPVCLPSSVHIFSPGQKCMVSGWGALNQFNSDIPPVLQKAVVKIIDSRICNRSSAYQGTITHSMMCAGFLQGKVDSCQGDSGGPLVCEESPGRFFLAGVVSWGVGCAQVNKPGVYSRVTKLRNWILQYTNPGQVHISPVLSNATHVLDHLPKIPTLILTGSECSGAFNCGSGKCVTKINPECDNIPDCPNESDERNCECGRRPAEQQHERASGVGAAQRGEWPWVGSLQYQRSHRCEATLIHTKWLLTAAHCFNRNLSPNGWSANLGSVFHAGLGALPIPVQRIIIHPAYNSTSKDFDMALIELSIPAPRSYTIQPACLPSPSHVFSENSECYATGWGSVADKGKRDSLLQKARAAIINQTQCHESYAEGLSDRTMCTTPMTGDRDMCLGGQGGPLTCREHQGRWFVAGVASWGQGCNGVPSVFIRVTAIREWISKYLPF</sequence>
<feature type="domain" description="Peptidase S1" evidence="14">
    <location>
        <begin position="230"/>
        <end position="465"/>
    </location>
</feature>
<comment type="subcellular location">
    <subcellularLocation>
        <location evidence="1">Membrane</location>
        <topology evidence="1">Single-pass type II membrane protein</topology>
    </subcellularLocation>
</comment>
<evidence type="ECO:0000256" key="5">
    <source>
        <dbReference type="ARBA" id="ARBA00022825"/>
    </source>
</evidence>
<dbReference type="CDD" id="cd00190">
    <property type="entry name" value="Tryp_SPc"/>
    <property type="match status" value="2"/>
</dbReference>
<dbReference type="InterPro" id="IPR002172">
    <property type="entry name" value="LDrepeatLR_classA_rpt"/>
</dbReference>
<reference evidence="15 16" key="1">
    <citation type="submission" date="2024-09" db="EMBL/GenBank/DDBJ databases">
        <title>A chromosome-level genome assembly of Gray's grenadier anchovy, Coilia grayii.</title>
        <authorList>
            <person name="Fu Z."/>
        </authorList>
    </citation>
    <scope>NUCLEOTIDE SEQUENCE [LARGE SCALE GENOMIC DNA]</scope>
    <source>
        <strain evidence="15">G4</strain>
        <tissue evidence="15">Muscle</tissue>
    </source>
</reference>
<feature type="domain" description="Peptidase S1" evidence="14">
    <location>
        <begin position="545"/>
        <end position="774"/>
    </location>
</feature>
<dbReference type="InterPro" id="IPR009003">
    <property type="entry name" value="Peptidase_S1_PA"/>
</dbReference>
<accession>A0ABD1JRY0</accession>
<dbReference type="SMART" id="SM00192">
    <property type="entry name" value="LDLa"/>
    <property type="match status" value="2"/>
</dbReference>
<dbReference type="EMBL" id="JBHFQA010000012">
    <property type="protein sequence ID" value="KAL2089627.1"/>
    <property type="molecule type" value="Genomic_DNA"/>
</dbReference>
<dbReference type="InterPro" id="IPR000082">
    <property type="entry name" value="SEA_dom"/>
</dbReference>
<dbReference type="Pfam" id="PF01390">
    <property type="entry name" value="SEA"/>
    <property type="match status" value="1"/>
</dbReference>
<dbReference type="Gene3D" id="2.40.10.10">
    <property type="entry name" value="Trypsin-like serine proteases"/>
    <property type="match status" value="4"/>
</dbReference>
<proteinExistence type="predicted"/>
<feature type="disulfide bond" evidence="10">
    <location>
        <begin position="203"/>
        <end position="218"/>
    </location>
</feature>
<dbReference type="PANTHER" id="PTHR24252:SF26">
    <property type="entry name" value="TRANSMEMBRANE SERINE PROTEASE 9"/>
    <property type="match status" value="1"/>
</dbReference>
<dbReference type="PROSITE" id="PS50240">
    <property type="entry name" value="TRYPSIN_DOM"/>
    <property type="match status" value="2"/>
</dbReference>
<dbReference type="FunFam" id="2.40.10.10:FF:000003">
    <property type="entry name" value="Transmembrane serine protease 3"/>
    <property type="match status" value="2"/>
</dbReference>
<organism evidence="15 16">
    <name type="scientific">Coilia grayii</name>
    <name type="common">Gray's grenadier anchovy</name>
    <dbReference type="NCBI Taxonomy" id="363190"/>
    <lineage>
        <taxon>Eukaryota</taxon>
        <taxon>Metazoa</taxon>
        <taxon>Chordata</taxon>
        <taxon>Craniata</taxon>
        <taxon>Vertebrata</taxon>
        <taxon>Euteleostomi</taxon>
        <taxon>Actinopterygii</taxon>
        <taxon>Neopterygii</taxon>
        <taxon>Teleostei</taxon>
        <taxon>Clupei</taxon>
        <taxon>Clupeiformes</taxon>
        <taxon>Clupeoidei</taxon>
        <taxon>Engraulidae</taxon>
        <taxon>Coilinae</taxon>
        <taxon>Coilia</taxon>
    </lineage>
</organism>
<dbReference type="InterPro" id="IPR033116">
    <property type="entry name" value="TRYPSIN_SER"/>
</dbReference>
<dbReference type="AlphaFoldDB" id="A0ABD1JRY0"/>
<keyword evidence="8 12" id="KW-0472">Membrane</keyword>
<dbReference type="InterPro" id="IPR001314">
    <property type="entry name" value="Peptidase_S1A"/>
</dbReference>
<keyword evidence="3 12" id="KW-0812">Transmembrane</keyword>
<dbReference type="GO" id="GO:0008236">
    <property type="term" value="F:serine-type peptidase activity"/>
    <property type="evidence" value="ECO:0007669"/>
    <property type="project" value="UniProtKB-KW"/>
</dbReference>
<evidence type="ECO:0000256" key="3">
    <source>
        <dbReference type="ARBA" id="ARBA00022692"/>
    </source>
</evidence>
<gene>
    <name evidence="15" type="ORF">ACEWY4_014315</name>
</gene>
<dbReference type="InterPro" id="IPR036364">
    <property type="entry name" value="SEA_dom_sf"/>
</dbReference>
<dbReference type="SUPFAM" id="SSF57424">
    <property type="entry name" value="LDL receptor-like module"/>
    <property type="match status" value="1"/>
</dbReference>